<comment type="caution">
    <text evidence="3">The sequence shown here is derived from an EMBL/GenBank/DDBJ whole genome shotgun (WGS) entry which is preliminary data.</text>
</comment>
<feature type="transmembrane region" description="Helical" evidence="2">
    <location>
        <begin position="7"/>
        <end position="24"/>
    </location>
</feature>
<dbReference type="AlphaFoldDB" id="A0A0A5GJQ7"/>
<sequence length="481" mass="55005">MPNRIKLGIAAFICIGFGITYYLSSDDTQSKNPDLLYANSIDEVEAYYEKTIPRYALMKELKKVQEINKTYSLRNHLQKLHLNKALVYDQDIVLLYHVDLERQAESVKEEDLLHIQSIILDDQPEWHDRQTLFKFIKRNEGIIYNGSYYHAATIPNVLSPNVQYDGKDPFYADINTVTETLQASLEIAYGAGLSEENDNRDTYKVPKASFSLSYHPRDDFIRTVNIDEILHLPSSFPSIYMDKLMLGFRGNIATGSSESLNETLVHMTADLSIKDEEVAFYGYEQNQSRTNQEGTPLLFYSTSFNSTRELLEAETMELHIKELITYDQLNSEMTFTIPTAVVNLSNQSTEAPLPKGHILTTYQDIIFTLQHVAMNDYGVTLYIEMDDSNAEKTIPSDFRKFNFIKNNEQSPPVPMSTTITNEKGEEATASEMKSKQRNNTTVLTLPIDFVKNSEMITVKTMNIPLIHPINETFTVELSNHK</sequence>
<evidence type="ECO:0000256" key="1">
    <source>
        <dbReference type="SAM" id="MobiDB-lite"/>
    </source>
</evidence>
<gene>
    <name evidence="3" type="ORF">N781_04220</name>
</gene>
<reference evidence="3 4" key="1">
    <citation type="submission" date="2013-08" db="EMBL/GenBank/DDBJ databases">
        <authorList>
            <person name="Huang J."/>
            <person name="Wang G."/>
        </authorList>
    </citation>
    <scope>NUCLEOTIDE SEQUENCE [LARGE SCALE GENOMIC DNA]</scope>
    <source>
        <strain evidence="3 4">JSM 076056</strain>
    </source>
</reference>
<protein>
    <submittedName>
        <fullName evidence="3">Uncharacterized protein</fullName>
    </submittedName>
</protein>
<dbReference type="RefSeq" id="WP_026800865.1">
    <property type="nucleotide sequence ID" value="NZ_AULI01000010.1"/>
</dbReference>
<proteinExistence type="predicted"/>
<keyword evidence="2" id="KW-1133">Transmembrane helix</keyword>
<feature type="compositionally biased region" description="Polar residues" evidence="1">
    <location>
        <begin position="409"/>
        <end position="421"/>
    </location>
</feature>
<feature type="region of interest" description="Disordered" evidence="1">
    <location>
        <begin position="409"/>
        <end position="437"/>
    </location>
</feature>
<evidence type="ECO:0000313" key="3">
    <source>
        <dbReference type="EMBL" id="KGX91390.1"/>
    </source>
</evidence>
<evidence type="ECO:0000256" key="2">
    <source>
        <dbReference type="SAM" id="Phobius"/>
    </source>
</evidence>
<dbReference type="STRING" id="1385510.GCA_000425205_02535"/>
<dbReference type="EMBL" id="AVPE01000010">
    <property type="protein sequence ID" value="KGX91390.1"/>
    <property type="molecule type" value="Genomic_DNA"/>
</dbReference>
<accession>A0A0A5GJQ7</accession>
<organism evidence="3 4">
    <name type="scientific">Pontibacillus halophilus JSM 076056 = DSM 19796</name>
    <dbReference type="NCBI Taxonomy" id="1385510"/>
    <lineage>
        <taxon>Bacteria</taxon>
        <taxon>Bacillati</taxon>
        <taxon>Bacillota</taxon>
        <taxon>Bacilli</taxon>
        <taxon>Bacillales</taxon>
        <taxon>Bacillaceae</taxon>
        <taxon>Pontibacillus</taxon>
    </lineage>
</organism>
<dbReference type="Proteomes" id="UP000030528">
    <property type="component" value="Unassembled WGS sequence"/>
</dbReference>
<evidence type="ECO:0000313" key="4">
    <source>
        <dbReference type="Proteomes" id="UP000030528"/>
    </source>
</evidence>
<keyword evidence="2" id="KW-0472">Membrane</keyword>
<keyword evidence="4" id="KW-1185">Reference proteome</keyword>
<keyword evidence="2" id="KW-0812">Transmembrane</keyword>
<name>A0A0A5GJQ7_9BACI</name>